<keyword evidence="1" id="KW-0812">Transmembrane</keyword>
<reference evidence="2 3" key="1">
    <citation type="submission" date="2021-04" db="EMBL/GenBank/DDBJ databases">
        <authorList>
            <person name="Sun C."/>
        </authorList>
    </citation>
    <scope>NUCLEOTIDE SEQUENCE [LARGE SCALE GENOMIC DNA]</scope>
    <source>
        <strain evidence="2 3">A79</strain>
    </source>
</reference>
<dbReference type="Proteomes" id="UP000679722">
    <property type="component" value="Unassembled WGS sequence"/>
</dbReference>
<dbReference type="RefSeq" id="WP_211535239.1">
    <property type="nucleotide sequence ID" value="NZ_JAGSSV010000002.1"/>
</dbReference>
<accession>A0ABS5H8X5</accession>
<evidence type="ECO:0000313" key="2">
    <source>
        <dbReference type="EMBL" id="MBR7887887.1"/>
    </source>
</evidence>
<keyword evidence="1" id="KW-0472">Membrane</keyword>
<proteinExistence type="predicted"/>
<dbReference type="EMBL" id="JAGSSV010000002">
    <property type="protein sequence ID" value="MBR7887887.1"/>
    <property type="molecule type" value="Genomic_DNA"/>
</dbReference>
<dbReference type="InterPro" id="IPR021333">
    <property type="entry name" value="DUF2946"/>
</dbReference>
<name>A0ABS5H8X5_9GAMM</name>
<feature type="transmembrane region" description="Helical" evidence="1">
    <location>
        <begin position="12"/>
        <end position="30"/>
    </location>
</feature>
<dbReference type="Pfam" id="PF11162">
    <property type="entry name" value="DUF2946"/>
    <property type="match status" value="1"/>
</dbReference>
<organism evidence="2 3">
    <name type="scientific">Marinomonas vulgaris</name>
    <dbReference type="NCBI Taxonomy" id="2823372"/>
    <lineage>
        <taxon>Bacteria</taxon>
        <taxon>Pseudomonadati</taxon>
        <taxon>Pseudomonadota</taxon>
        <taxon>Gammaproteobacteria</taxon>
        <taxon>Oceanospirillales</taxon>
        <taxon>Oceanospirillaceae</taxon>
        <taxon>Marinomonas</taxon>
    </lineage>
</organism>
<evidence type="ECO:0000313" key="3">
    <source>
        <dbReference type="Proteomes" id="UP000679722"/>
    </source>
</evidence>
<protein>
    <submittedName>
        <fullName evidence="2">DUF2946 domain-containing protein</fullName>
    </submittedName>
</protein>
<keyword evidence="1" id="KW-1133">Transmembrane helix</keyword>
<comment type="caution">
    <text evidence="2">The sequence shown here is derived from an EMBL/GenBank/DDBJ whole genome shotgun (WGS) entry which is preliminary data.</text>
</comment>
<sequence length="149" mass="16487">MRLITHTTTTRIGYICLFAILLLAFGPLIAQIRAPSMSPLLMHTMPSMNTVTSEHKLHDGARMEAHSSHHSGMAMDHSGMNHKAWDEQCGYCDLSHNFPFIHNSVPIPSGSSPLPPPMLASWVRSAFDTDTLFVLALKRAPPSFSTPMY</sequence>
<evidence type="ECO:0000256" key="1">
    <source>
        <dbReference type="SAM" id="Phobius"/>
    </source>
</evidence>
<keyword evidence="3" id="KW-1185">Reference proteome</keyword>
<reference evidence="3" key="2">
    <citation type="submission" date="2023-07" db="EMBL/GenBank/DDBJ databases">
        <title>Marinomonas vulgaris A79, complete genome.</title>
        <authorList>
            <person name="Ying J.-J."/>
        </authorList>
    </citation>
    <scope>NUCLEOTIDE SEQUENCE [LARGE SCALE GENOMIC DNA]</scope>
    <source>
        <strain evidence="3">A79</strain>
    </source>
</reference>
<gene>
    <name evidence="2" type="ORF">J9B83_02950</name>
</gene>